<dbReference type="PANTHER" id="PTHR12411">
    <property type="entry name" value="CYSTEINE PROTEASE FAMILY C1-RELATED"/>
    <property type="match status" value="1"/>
</dbReference>
<protein>
    <recommendedName>
        <fullName evidence="6">Peptidase C1A papain C-terminal domain-containing protein</fullName>
    </recommendedName>
</protein>
<keyword evidence="2" id="KW-1015">Disulfide bond</keyword>
<dbReference type="InterPro" id="IPR013201">
    <property type="entry name" value="Prot_inhib_I29"/>
</dbReference>
<dbReference type="CDD" id="cd02248">
    <property type="entry name" value="Peptidase_C1A"/>
    <property type="match status" value="1"/>
</dbReference>
<sequence length="347" mass="37382">MRTSTLFYFISMAVAAVAAHGSIIDRFEDWAQTHSIDISDSFRHTKIYSNWLSNDKYIESSNSMNLTYTLGHNAFSGYSSEEFSDLMGFNYNSVRSSDLNGVGQVDIKSSLQDLPTSIDWREKGMVNPVQDQGQCGSCWAFSTIQAVESATAIKYGTLPKLSEQELVDCDTLKNGGRDHGCNGGLMDNAFNWIGKSDGVCDESSYPYTSGVSKTSGTCTMKSCTNTDNTDVINHVDVQVNSDSAMMTALSLQPVSVAIEADQKTFQLYSSGVFVGECGTSLDHGVGLVGYGTMGGVDYYILRNSWGNTWGDGGYMYLGRGNDPATGKTFNGGAGQCGVLGQASYPVV</sequence>
<dbReference type="EMBL" id="MN740254">
    <property type="protein sequence ID" value="QHT96242.1"/>
    <property type="molecule type" value="Genomic_DNA"/>
</dbReference>
<dbReference type="PROSITE" id="PS00139">
    <property type="entry name" value="THIOL_PROTEASE_CYS"/>
    <property type="match status" value="1"/>
</dbReference>
<evidence type="ECO:0000313" key="5">
    <source>
        <dbReference type="EMBL" id="QHT96242.1"/>
    </source>
</evidence>
<dbReference type="PRINTS" id="PR00705">
    <property type="entry name" value="PAPAIN"/>
</dbReference>
<proteinExistence type="inferred from homology"/>
<evidence type="ECO:0000256" key="2">
    <source>
        <dbReference type="ARBA" id="ARBA00023157"/>
    </source>
</evidence>
<evidence type="ECO:0000259" key="3">
    <source>
        <dbReference type="SMART" id="SM00645"/>
    </source>
</evidence>
<dbReference type="InterPro" id="IPR039417">
    <property type="entry name" value="Peptidase_C1A_papain-like"/>
</dbReference>
<feature type="domain" description="Cathepsin propeptide inhibitor" evidence="4">
    <location>
        <begin position="27"/>
        <end position="83"/>
    </location>
</feature>
<dbReference type="GO" id="GO:0006508">
    <property type="term" value="P:proteolysis"/>
    <property type="evidence" value="ECO:0007669"/>
    <property type="project" value="InterPro"/>
</dbReference>
<comment type="similarity">
    <text evidence="1">Belongs to the peptidase C1 family.</text>
</comment>
<accession>A0A6C0IT77</accession>
<reference evidence="5" key="1">
    <citation type="journal article" date="2020" name="Nature">
        <title>Giant virus diversity and host interactions through global metagenomics.</title>
        <authorList>
            <person name="Schulz F."/>
            <person name="Roux S."/>
            <person name="Paez-Espino D."/>
            <person name="Jungbluth S."/>
            <person name="Walsh D.A."/>
            <person name="Denef V.J."/>
            <person name="McMahon K.D."/>
            <person name="Konstantinidis K.T."/>
            <person name="Eloe-Fadrosh E.A."/>
            <person name="Kyrpides N.C."/>
            <person name="Woyke T."/>
        </authorList>
    </citation>
    <scope>NUCLEOTIDE SEQUENCE</scope>
    <source>
        <strain evidence="5">GVMAG-M-3300024302-11</strain>
    </source>
</reference>
<dbReference type="GO" id="GO:0008234">
    <property type="term" value="F:cysteine-type peptidase activity"/>
    <property type="evidence" value="ECO:0007669"/>
    <property type="project" value="InterPro"/>
</dbReference>
<dbReference type="InterPro" id="IPR038765">
    <property type="entry name" value="Papain-like_cys_pep_sf"/>
</dbReference>
<organism evidence="5">
    <name type="scientific">viral metagenome</name>
    <dbReference type="NCBI Taxonomy" id="1070528"/>
    <lineage>
        <taxon>unclassified sequences</taxon>
        <taxon>metagenomes</taxon>
        <taxon>organismal metagenomes</taxon>
    </lineage>
</organism>
<dbReference type="Gene3D" id="3.90.70.10">
    <property type="entry name" value="Cysteine proteinases"/>
    <property type="match status" value="1"/>
</dbReference>
<dbReference type="SMART" id="SM00848">
    <property type="entry name" value="Inhibitor_I29"/>
    <property type="match status" value="1"/>
</dbReference>
<dbReference type="InterPro" id="IPR000169">
    <property type="entry name" value="Pept_cys_AS"/>
</dbReference>
<dbReference type="InterPro" id="IPR013128">
    <property type="entry name" value="Peptidase_C1A"/>
</dbReference>
<dbReference type="Pfam" id="PF00112">
    <property type="entry name" value="Peptidase_C1"/>
    <property type="match status" value="1"/>
</dbReference>
<dbReference type="InterPro" id="IPR000668">
    <property type="entry name" value="Peptidase_C1A_C"/>
</dbReference>
<dbReference type="AlphaFoldDB" id="A0A6C0IT77"/>
<feature type="domain" description="Peptidase C1A papain C-terminal" evidence="3">
    <location>
        <begin position="114"/>
        <end position="346"/>
    </location>
</feature>
<dbReference type="FunFam" id="3.90.70.10:FF:000332">
    <property type="entry name" value="Cathepsin L1"/>
    <property type="match status" value="1"/>
</dbReference>
<dbReference type="Pfam" id="PF08246">
    <property type="entry name" value="Inhibitor_I29"/>
    <property type="match status" value="1"/>
</dbReference>
<evidence type="ECO:0000256" key="1">
    <source>
        <dbReference type="ARBA" id="ARBA00008455"/>
    </source>
</evidence>
<evidence type="ECO:0008006" key="6">
    <source>
        <dbReference type="Google" id="ProtNLM"/>
    </source>
</evidence>
<dbReference type="SUPFAM" id="SSF54001">
    <property type="entry name" value="Cysteine proteinases"/>
    <property type="match status" value="1"/>
</dbReference>
<evidence type="ECO:0000259" key="4">
    <source>
        <dbReference type="SMART" id="SM00848"/>
    </source>
</evidence>
<name>A0A6C0IT77_9ZZZZ</name>
<dbReference type="SMART" id="SM00645">
    <property type="entry name" value="Pept_C1"/>
    <property type="match status" value="1"/>
</dbReference>